<feature type="chain" id="PRO_5020727214" evidence="7">
    <location>
        <begin position="27"/>
        <end position="346"/>
    </location>
</feature>
<comment type="caution">
    <text evidence="8">The sequence shown here is derived from an EMBL/GenBank/DDBJ whole genome shotgun (WGS) entry which is preliminary data.</text>
</comment>
<evidence type="ECO:0000256" key="3">
    <source>
        <dbReference type="ARBA" id="ARBA00022759"/>
    </source>
</evidence>
<keyword evidence="7" id="KW-0732">Signal</keyword>
<dbReference type="Proteomes" id="UP000289437">
    <property type="component" value="Unassembled WGS sequence"/>
</dbReference>
<evidence type="ECO:0000313" key="9">
    <source>
        <dbReference type="Proteomes" id="UP000289437"/>
    </source>
</evidence>
<dbReference type="Pfam" id="PF02265">
    <property type="entry name" value="S1-P1_nuclease"/>
    <property type="match status" value="1"/>
</dbReference>
<feature type="signal peptide" evidence="7">
    <location>
        <begin position="1"/>
        <end position="26"/>
    </location>
</feature>
<dbReference type="SUPFAM" id="SSF48537">
    <property type="entry name" value="Phospholipase C/P1 nuclease"/>
    <property type="match status" value="1"/>
</dbReference>
<evidence type="ECO:0000256" key="5">
    <source>
        <dbReference type="ARBA" id="ARBA00023157"/>
    </source>
</evidence>
<dbReference type="Gene3D" id="1.10.575.10">
    <property type="entry name" value="P1 Nuclease"/>
    <property type="match status" value="1"/>
</dbReference>
<dbReference type="GO" id="GO:0003676">
    <property type="term" value="F:nucleic acid binding"/>
    <property type="evidence" value="ECO:0007669"/>
    <property type="project" value="InterPro"/>
</dbReference>
<evidence type="ECO:0000256" key="1">
    <source>
        <dbReference type="ARBA" id="ARBA00022722"/>
    </source>
</evidence>
<dbReference type="PANTHER" id="PTHR33146:SF10">
    <property type="entry name" value="STRAND-SPECIFIC NUCLEASE, PUTATIVE-RELATED"/>
    <property type="match status" value="1"/>
</dbReference>
<evidence type="ECO:0000256" key="2">
    <source>
        <dbReference type="ARBA" id="ARBA00022723"/>
    </source>
</evidence>
<dbReference type="GO" id="GO:0016788">
    <property type="term" value="F:hydrolase activity, acting on ester bonds"/>
    <property type="evidence" value="ECO:0007669"/>
    <property type="project" value="InterPro"/>
</dbReference>
<dbReference type="CDD" id="cd11010">
    <property type="entry name" value="S1-P1_nuclease"/>
    <property type="match status" value="1"/>
</dbReference>
<keyword evidence="2" id="KW-0479">Metal-binding</keyword>
<gene>
    <name evidence="8" type="ORF">GRAN_2382</name>
</gene>
<keyword evidence="1" id="KW-0540">Nuclease</keyword>
<accession>A0A4Q0SWP1</accession>
<dbReference type="OrthoDB" id="267579at2"/>
<dbReference type="EMBL" id="RDSM01000002">
    <property type="protein sequence ID" value="RXH55525.1"/>
    <property type="molecule type" value="Genomic_DNA"/>
</dbReference>
<reference evidence="8 9" key="1">
    <citation type="submission" date="2018-11" db="EMBL/GenBank/DDBJ databases">
        <authorList>
            <person name="Mardanov A.V."/>
            <person name="Ravin N.V."/>
            <person name="Dedysh S.N."/>
        </authorList>
    </citation>
    <scope>NUCLEOTIDE SEQUENCE [LARGE SCALE GENOMIC DNA]</scope>
    <source>
        <strain evidence="8 9">AF10</strain>
    </source>
</reference>
<evidence type="ECO:0000256" key="7">
    <source>
        <dbReference type="SAM" id="SignalP"/>
    </source>
</evidence>
<organism evidence="8 9">
    <name type="scientific">Granulicella sibirica</name>
    <dbReference type="NCBI Taxonomy" id="2479048"/>
    <lineage>
        <taxon>Bacteria</taxon>
        <taxon>Pseudomonadati</taxon>
        <taxon>Acidobacteriota</taxon>
        <taxon>Terriglobia</taxon>
        <taxon>Terriglobales</taxon>
        <taxon>Acidobacteriaceae</taxon>
        <taxon>Granulicella</taxon>
    </lineage>
</organism>
<keyword evidence="9" id="KW-1185">Reference proteome</keyword>
<evidence type="ECO:0000313" key="8">
    <source>
        <dbReference type="EMBL" id="RXH55525.1"/>
    </source>
</evidence>
<dbReference type="GO" id="GO:0046872">
    <property type="term" value="F:metal ion binding"/>
    <property type="evidence" value="ECO:0007669"/>
    <property type="project" value="UniProtKB-KW"/>
</dbReference>
<dbReference type="GO" id="GO:0004519">
    <property type="term" value="F:endonuclease activity"/>
    <property type="evidence" value="ECO:0007669"/>
    <property type="project" value="UniProtKB-KW"/>
</dbReference>
<keyword evidence="4" id="KW-0378">Hydrolase</keyword>
<keyword evidence="5" id="KW-1015">Disulfide bond</keyword>
<proteinExistence type="predicted"/>
<name>A0A4Q0SWP1_9BACT</name>
<dbReference type="InterPro" id="IPR008947">
    <property type="entry name" value="PLipase_C/P1_nuclease_dom_sf"/>
</dbReference>
<sequence length="346" mass="37058">MRASFRRSLLAFLLIMLVSLPRPALAWGNTGHEAIAYLAWQQMTPATKKRVMALLQQVPPITTATATIPGYAIWVSQLPTGLTADQKNRYLFMRAATWADSLKHEGLVDSDTPPPGVTVDVHLGFSDPQSHGYWHFIDTAFSDDGGAVPATPVPNAVTQILALREFIASTEDDLLKAYDLAWLEHLVGDIHQPLHASVRYNAGSGDLGGNDVKIKLTAAQKLKFECSPSTFAPTELHAFWDDLPGSCSAQNGLKPGAAFAVRLPHLLTKGDARLADTDPASWAADSLAVAEKDAYAAPIGTGIKPTDGTSSYAITTAYYAGSLADAKDRVALAGARLAKLLNENLK</sequence>
<keyword evidence="6" id="KW-0325">Glycoprotein</keyword>
<reference evidence="9" key="2">
    <citation type="submission" date="2019-02" db="EMBL/GenBank/DDBJ databases">
        <title>Granulicella sibirica sp. nov., a psychrotolerant acidobacterium isolated from an organic soil layer in forested tundra, West Siberia.</title>
        <authorList>
            <person name="Oshkin I.Y."/>
            <person name="Kulichevskaya I.S."/>
            <person name="Rijpstra W.I.C."/>
            <person name="Sinninghe Damste J.S."/>
            <person name="Rakitin A.L."/>
            <person name="Ravin N.V."/>
            <person name="Dedysh S.N."/>
        </authorList>
    </citation>
    <scope>NUCLEOTIDE SEQUENCE [LARGE SCALE GENOMIC DNA]</scope>
    <source>
        <strain evidence="9">AF10</strain>
    </source>
</reference>
<evidence type="ECO:0000256" key="6">
    <source>
        <dbReference type="ARBA" id="ARBA00023180"/>
    </source>
</evidence>
<dbReference type="RefSeq" id="WP_128913167.1">
    <property type="nucleotide sequence ID" value="NZ_RDSM01000002.1"/>
</dbReference>
<dbReference type="GO" id="GO:0006308">
    <property type="term" value="P:DNA catabolic process"/>
    <property type="evidence" value="ECO:0007669"/>
    <property type="project" value="InterPro"/>
</dbReference>
<dbReference type="AlphaFoldDB" id="A0A4Q0SWP1"/>
<keyword evidence="3 8" id="KW-0255">Endonuclease</keyword>
<evidence type="ECO:0000256" key="4">
    <source>
        <dbReference type="ARBA" id="ARBA00022801"/>
    </source>
</evidence>
<protein>
    <submittedName>
        <fullName evidence="8">Endonuclease</fullName>
    </submittedName>
</protein>
<dbReference type="InterPro" id="IPR003154">
    <property type="entry name" value="S1/P1nuclease"/>
</dbReference>
<dbReference type="PANTHER" id="PTHR33146">
    <property type="entry name" value="ENDONUCLEASE 4"/>
    <property type="match status" value="1"/>
</dbReference>